<name>A0ACB9BAY2_ARCLA</name>
<dbReference type="EMBL" id="CM042052">
    <property type="protein sequence ID" value="KAI3718936.1"/>
    <property type="molecule type" value="Genomic_DNA"/>
</dbReference>
<evidence type="ECO:0000313" key="2">
    <source>
        <dbReference type="Proteomes" id="UP001055879"/>
    </source>
</evidence>
<keyword evidence="2" id="KW-1185">Reference proteome</keyword>
<proteinExistence type="predicted"/>
<gene>
    <name evidence="1" type="ORF">L6452_19821</name>
</gene>
<sequence>MGAEGVKPVCGLMVFGDSLESIRVSEWSEHKYFRSPSMEDRWGVCVEGAGSPVACSGGIWNSRRSRGTATEGAGELLCSSYARLVRKDCVVAVNLGVVVINEVLRNCRSQFSFTRGAAVPFSDSQSCRLVWLQMGFERLSFMRGCYPCGRFASHKQLSGIAAMLLFCSNCRVFRFGS</sequence>
<comment type="caution">
    <text evidence="1">The sequence shown here is derived from an EMBL/GenBank/DDBJ whole genome shotgun (WGS) entry which is preliminary data.</text>
</comment>
<protein>
    <submittedName>
        <fullName evidence="1">Uncharacterized protein</fullName>
    </submittedName>
</protein>
<reference evidence="1 2" key="2">
    <citation type="journal article" date="2022" name="Mol. Ecol. Resour.">
        <title>The genomes of chicory, endive, great burdock and yacon provide insights into Asteraceae paleo-polyploidization history and plant inulin production.</title>
        <authorList>
            <person name="Fan W."/>
            <person name="Wang S."/>
            <person name="Wang H."/>
            <person name="Wang A."/>
            <person name="Jiang F."/>
            <person name="Liu H."/>
            <person name="Zhao H."/>
            <person name="Xu D."/>
            <person name="Zhang Y."/>
        </authorList>
    </citation>
    <scope>NUCLEOTIDE SEQUENCE [LARGE SCALE GENOMIC DNA]</scope>
    <source>
        <strain evidence="2">cv. Niubang</strain>
    </source>
</reference>
<evidence type="ECO:0000313" key="1">
    <source>
        <dbReference type="EMBL" id="KAI3718936.1"/>
    </source>
</evidence>
<reference evidence="2" key="1">
    <citation type="journal article" date="2022" name="Mol. Ecol. Resour.">
        <title>The genomes of chicory, endive, great burdock and yacon provide insights into Asteraceae palaeo-polyploidization history and plant inulin production.</title>
        <authorList>
            <person name="Fan W."/>
            <person name="Wang S."/>
            <person name="Wang H."/>
            <person name="Wang A."/>
            <person name="Jiang F."/>
            <person name="Liu H."/>
            <person name="Zhao H."/>
            <person name="Xu D."/>
            <person name="Zhang Y."/>
        </authorList>
    </citation>
    <scope>NUCLEOTIDE SEQUENCE [LARGE SCALE GENOMIC DNA]</scope>
    <source>
        <strain evidence="2">cv. Niubang</strain>
    </source>
</reference>
<dbReference type="Proteomes" id="UP001055879">
    <property type="component" value="Linkage Group LG06"/>
</dbReference>
<organism evidence="1 2">
    <name type="scientific">Arctium lappa</name>
    <name type="common">Greater burdock</name>
    <name type="synonym">Lappa major</name>
    <dbReference type="NCBI Taxonomy" id="4217"/>
    <lineage>
        <taxon>Eukaryota</taxon>
        <taxon>Viridiplantae</taxon>
        <taxon>Streptophyta</taxon>
        <taxon>Embryophyta</taxon>
        <taxon>Tracheophyta</taxon>
        <taxon>Spermatophyta</taxon>
        <taxon>Magnoliopsida</taxon>
        <taxon>eudicotyledons</taxon>
        <taxon>Gunneridae</taxon>
        <taxon>Pentapetalae</taxon>
        <taxon>asterids</taxon>
        <taxon>campanulids</taxon>
        <taxon>Asterales</taxon>
        <taxon>Asteraceae</taxon>
        <taxon>Carduoideae</taxon>
        <taxon>Cardueae</taxon>
        <taxon>Arctiinae</taxon>
        <taxon>Arctium</taxon>
    </lineage>
</organism>
<accession>A0ACB9BAY2</accession>